<dbReference type="RefSeq" id="WP_319843518.1">
    <property type="nucleotide sequence ID" value="NZ_JAXAFJ010000002.1"/>
</dbReference>
<evidence type="ECO:0000256" key="13">
    <source>
        <dbReference type="SAM" id="Phobius"/>
    </source>
</evidence>
<evidence type="ECO:0000256" key="7">
    <source>
        <dbReference type="ARBA" id="ARBA00022475"/>
    </source>
</evidence>
<evidence type="ECO:0000256" key="6">
    <source>
        <dbReference type="ARBA" id="ARBA00022448"/>
    </source>
</evidence>
<keyword evidence="6" id="KW-0813">Transport</keyword>
<evidence type="ECO:0000256" key="8">
    <source>
        <dbReference type="ARBA" id="ARBA00022692"/>
    </source>
</evidence>
<comment type="similarity">
    <text evidence="3">Belongs to the YajC family.</text>
</comment>
<reference evidence="14 15" key="1">
    <citation type="submission" date="2023-11" db="EMBL/GenBank/DDBJ databases">
        <authorList>
            <person name="Bao R."/>
        </authorList>
    </citation>
    <scope>NUCLEOTIDE SEQUENCE [LARGE SCALE GENOMIC DNA]</scope>
    <source>
        <strain evidence="14 15">PJ23</strain>
    </source>
</reference>
<evidence type="ECO:0000313" key="14">
    <source>
        <dbReference type="EMBL" id="MDX6805401.1"/>
    </source>
</evidence>
<evidence type="ECO:0000256" key="9">
    <source>
        <dbReference type="ARBA" id="ARBA00022927"/>
    </source>
</evidence>
<dbReference type="NCBIfam" id="TIGR00739">
    <property type="entry name" value="yajC"/>
    <property type="match status" value="1"/>
</dbReference>
<feature type="transmembrane region" description="Helical" evidence="13">
    <location>
        <begin position="20"/>
        <end position="39"/>
    </location>
</feature>
<comment type="function">
    <text evidence="1">The SecYEG-SecDF-YajC-YidC holo-translocon (HTL) protein secretase/insertase is a supercomplex required for protein secretion, insertion of proteins into membranes, and assembly of membrane protein complexes. While the SecYEG complex is essential for assembly of a number of proteins and complexes, the SecDF-YajC-YidC subcomplex facilitates these functions.</text>
</comment>
<keyword evidence="10 13" id="KW-1133">Transmembrane helix</keyword>
<dbReference type="InterPro" id="IPR003849">
    <property type="entry name" value="Preprotein_translocase_YajC"/>
</dbReference>
<dbReference type="SMART" id="SM01323">
    <property type="entry name" value="YajC"/>
    <property type="match status" value="1"/>
</dbReference>
<protein>
    <recommendedName>
        <fullName evidence="5">Sec translocon accessory complex subunit YajC</fullName>
    </recommendedName>
</protein>
<keyword evidence="12 13" id="KW-0472">Membrane</keyword>
<evidence type="ECO:0000256" key="12">
    <source>
        <dbReference type="ARBA" id="ARBA00023136"/>
    </source>
</evidence>
<dbReference type="PRINTS" id="PR01853">
    <property type="entry name" value="YAJCTRNLCASE"/>
</dbReference>
<evidence type="ECO:0000256" key="1">
    <source>
        <dbReference type="ARBA" id="ARBA00002061"/>
    </source>
</evidence>
<accession>A0ABU4RKN4</accession>
<comment type="subcellular location">
    <subcellularLocation>
        <location evidence="2">Cell membrane</location>
        <topology evidence="2">Single-pass membrane protein</topology>
    </subcellularLocation>
</comment>
<keyword evidence="15" id="KW-1185">Reference proteome</keyword>
<keyword evidence="11" id="KW-0811">Translocation</keyword>
<evidence type="ECO:0000256" key="2">
    <source>
        <dbReference type="ARBA" id="ARBA00004162"/>
    </source>
</evidence>
<keyword evidence="9" id="KW-0653">Protein transport</keyword>
<evidence type="ECO:0000256" key="11">
    <source>
        <dbReference type="ARBA" id="ARBA00023010"/>
    </source>
</evidence>
<proteinExistence type="inferred from homology"/>
<keyword evidence="8 13" id="KW-0812">Transmembrane</keyword>
<name>A0ABU4RKN4_9HYPH</name>
<sequence>MMFVTPAFAQGAAAGGEANFFMSIVPFLLIFVIMYFLVIRPQQKRLKAHRELTTNLRRGDTIVTSGGIIGKVTKAVDDGEVEVQIADNVRVRVTRASVSEVRAKGEPVSSDA</sequence>
<evidence type="ECO:0000256" key="3">
    <source>
        <dbReference type="ARBA" id="ARBA00006742"/>
    </source>
</evidence>
<dbReference type="Proteomes" id="UP001274321">
    <property type="component" value="Unassembled WGS sequence"/>
</dbReference>
<evidence type="ECO:0000256" key="4">
    <source>
        <dbReference type="ARBA" id="ARBA00011718"/>
    </source>
</evidence>
<dbReference type="Pfam" id="PF02699">
    <property type="entry name" value="YajC"/>
    <property type="match status" value="1"/>
</dbReference>
<evidence type="ECO:0000256" key="10">
    <source>
        <dbReference type="ARBA" id="ARBA00022989"/>
    </source>
</evidence>
<evidence type="ECO:0000313" key="15">
    <source>
        <dbReference type="Proteomes" id="UP001274321"/>
    </source>
</evidence>
<dbReference type="PANTHER" id="PTHR33909">
    <property type="entry name" value="SEC TRANSLOCON ACCESSORY COMPLEX SUBUNIT YAJC"/>
    <property type="match status" value="1"/>
</dbReference>
<comment type="caution">
    <text evidence="14">The sequence shown here is derived from an EMBL/GenBank/DDBJ whole genome shotgun (WGS) entry which is preliminary data.</text>
</comment>
<dbReference type="PANTHER" id="PTHR33909:SF1">
    <property type="entry name" value="SEC TRANSLOCON ACCESSORY COMPLEX SUBUNIT YAJC"/>
    <property type="match status" value="1"/>
</dbReference>
<keyword evidence="7" id="KW-1003">Cell membrane</keyword>
<comment type="subunit">
    <text evidence="4">Part of the SecDF-YidC-YajC translocase complex. The SecDF-YidC-YajC translocase forms a supercomplex with SecYEG, called the holo-translocon (HTL).</text>
</comment>
<organism evidence="14 15">
    <name type="scientific">Terrihabitans rhizophilus</name>
    <dbReference type="NCBI Taxonomy" id="3092662"/>
    <lineage>
        <taxon>Bacteria</taxon>
        <taxon>Pseudomonadati</taxon>
        <taxon>Pseudomonadota</taxon>
        <taxon>Alphaproteobacteria</taxon>
        <taxon>Hyphomicrobiales</taxon>
        <taxon>Terrihabitans</taxon>
    </lineage>
</organism>
<dbReference type="EMBL" id="JAXAFJ010000002">
    <property type="protein sequence ID" value="MDX6805401.1"/>
    <property type="molecule type" value="Genomic_DNA"/>
</dbReference>
<evidence type="ECO:0000256" key="5">
    <source>
        <dbReference type="ARBA" id="ARBA00014962"/>
    </source>
</evidence>
<gene>
    <name evidence="14" type="primary">yajC</name>
    <name evidence="14" type="ORF">SCD90_04930</name>
</gene>